<protein>
    <recommendedName>
        <fullName evidence="4">PH domain-containing protein</fullName>
    </recommendedName>
</protein>
<sequence>MIFSYRYLLKRDKLISFLLILAALVLCFSGVWVFIIRDIGKEINEWKIIGAMVFLFIITGPFFSLNNKLIARKCVWDKVSIDNGKLLSIRYNEILLKDIKEIKINDLSKVYSFYIKTEKRKFKFSCLSFLGSEGGAEYEPDKNDLKSIANEITRLANAPEYNITSGKESTSDALFVVICLAMVMLIPGLIFAPQRMIFVIPFVVPLFFFALKKRKDSKKK</sequence>
<reference evidence="2" key="1">
    <citation type="submission" date="2018-11" db="EMBL/GenBank/DDBJ databases">
        <title>FDA dAtabase for Regulatory Grade micrObial Sequences (FDA-ARGOS): Supporting development and validation of Infectious Disease Dx tests.</title>
        <authorList>
            <person name="Bliska J."/>
            <person name="Cleland M.-M."/>
            <person name="Tallon L."/>
            <person name="Sadzewicz L."/>
            <person name="Zhao X."/>
            <person name="Vavikolanu K."/>
            <person name="Mehta A."/>
            <person name="Aluvathingal J."/>
            <person name="Nadendla S."/>
            <person name="Yan Y."/>
            <person name="Sichtig H."/>
        </authorList>
    </citation>
    <scope>NUCLEOTIDE SEQUENCE [LARGE SCALE GENOMIC DNA]</scope>
    <source>
        <strain evidence="2">FDAARGOS_581</strain>
    </source>
</reference>
<organism evidence="2 3">
    <name type="scientific">Yersinia pseudotuberculosis</name>
    <dbReference type="NCBI Taxonomy" id="633"/>
    <lineage>
        <taxon>Bacteria</taxon>
        <taxon>Pseudomonadati</taxon>
        <taxon>Pseudomonadota</taxon>
        <taxon>Gammaproteobacteria</taxon>
        <taxon>Enterobacterales</taxon>
        <taxon>Yersiniaceae</taxon>
        <taxon>Yersinia</taxon>
    </lineage>
</organism>
<keyword evidence="3" id="KW-1185">Reference proteome</keyword>
<evidence type="ECO:0000256" key="1">
    <source>
        <dbReference type="SAM" id="Phobius"/>
    </source>
</evidence>
<feature type="transmembrane region" description="Helical" evidence="1">
    <location>
        <begin position="48"/>
        <end position="65"/>
    </location>
</feature>
<name>A0ABN5R4W4_YERPU</name>
<evidence type="ECO:0000313" key="3">
    <source>
        <dbReference type="Proteomes" id="UP000268669"/>
    </source>
</evidence>
<feature type="transmembrane region" description="Helical" evidence="1">
    <location>
        <begin position="173"/>
        <end position="190"/>
    </location>
</feature>
<dbReference type="EMBL" id="CP033713">
    <property type="protein sequence ID" value="AYW92040.1"/>
    <property type="molecule type" value="Genomic_DNA"/>
</dbReference>
<keyword evidence="1" id="KW-1133">Transmembrane helix</keyword>
<proteinExistence type="predicted"/>
<evidence type="ECO:0008006" key="4">
    <source>
        <dbReference type="Google" id="ProtNLM"/>
    </source>
</evidence>
<keyword evidence="1" id="KW-0812">Transmembrane</keyword>
<feature type="transmembrane region" description="Helical" evidence="1">
    <location>
        <begin position="14"/>
        <end position="36"/>
    </location>
</feature>
<dbReference type="Proteomes" id="UP000268669">
    <property type="component" value="Chromosome"/>
</dbReference>
<keyword evidence="1" id="KW-0472">Membrane</keyword>
<accession>A0ABN5R4W4</accession>
<feature type="transmembrane region" description="Helical" evidence="1">
    <location>
        <begin position="196"/>
        <end position="211"/>
    </location>
</feature>
<gene>
    <name evidence="2" type="ORF">EGX47_12525</name>
</gene>
<evidence type="ECO:0000313" key="2">
    <source>
        <dbReference type="EMBL" id="AYW92040.1"/>
    </source>
</evidence>
<dbReference type="RefSeq" id="WP_050321398.1">
    <property type="nucleotide sequence ID" value="NZ_CIKF01000034.1"/>
</dbReference>